<dbReference type="InterPro" id="IPR029063">
    <property type="entry name" value="SAM-dependent_MTases_sf"/>
</dbReference>
<protein>
    <recommendedName>
        <fullName evidence="3">Methyltransferase domain-containing protein</fullName>
    </recommendedName>
</protein>
<dbReference type="Proteomes" id="UP001053296">
    <property type="component" value="Chromosome"/>
</dbReference>
<dbReference type="Pfam" id="PF13578">
    <property type="entry name" value="Methyltransf_24"/>
    <property type="match status" value="1"/>
</dbReference>
<dbReference type="EMBL" id="AP024485">
    <property type="protein sequence ID" value="BCS88389.1"/>
    <property type="molecule type" value="Genomic_DNA"/>
</dbReference>
<accession>A0ABN6ETJ4</accession>
<gene>
    <name evidence="1" type="ORF">PSDVSF_16310</name>
</gene>
<dbReference type="SUPFAM" id="SSF53335">
    <property type="entry name" value="S-adenosyl-L-methionine-dependent methyltransferases"/>
    <property type="match status" value="1"/>
</dbReference>
<evidence type="ECO:0000313" key="1">
    <source>
        <dbReference type="EMBL" id="BCS88389.1"/>
    </source>
</evidence>
<dbReference type="RefSeq" id="WP_229596166.1">
    <property type="nucleotide sequence ID" value="NZ_AP024485.1"/>
</dbReference>
<evidence type="ECO:0008006" key="3">
    <source>
        <dbReference type="Google" id="ProtNLM"/>
    </source>
</evidence>
<name>A0ABN6ETJ4_9BACT</name>
<keyword evidence="2" id="KW-1185">Reference proteome</keyword>
<reference evidence="1" key="1">
    <citation type="journal article" date="2022" name="Arch. Microbiol.">
        <title>Pseudodesulfovibrio sediminis sp. nov., a mesophilic and neutrophilic sulfate-reducing bacterium isolated from sediment of a brackish lake.</title>
        <authorList>
            <person name="Takahashi A."/>
            <person name="Kojima H."/>
            <person name="Watanabe M."/>
            <person name="Fukui M."/>
        </authorList>
    </citation>
    <scope>NUCLEOTIDE SEQUENCE</scope>
    <source>
        <strain evidence="1">SF6</strain>
    </source>
</reference>
<proteinExistence type="predicted"/>
<sequence>MTRAELINLICAHVRAKDYLEIGISKGQTLSSVIASNRTGVDPAPRLAELEDRYRAGMNGVRMFTLESDPFFADNTETFDVIFVDGLHLYEQAIKDVLNAFNILNPGGFVIAHDLLPEKEEEAARDRDSYIWNGDVWKIMLDLNTYHPGVEKFVVNSDCGMGVLWPSDPEQRFDPVFHQEILEADFSVYDSGKQTFMDIVEPDEHEIIRRLMARKAALKAVA</sequence>
<dbReference type="Gene3D" id="3.40.50.150">
    <property type="entry name" value="Vaccinia Virus protein VP39"/>
    <property type="match status" value="1"/>
</dbReference>
<evidence type="ECO:0000313" key="2">
    <source>
        <dbReference type="Proteomes" id="UP001053296"/>
    </source>
</evidence>
<organism evidence="1 2">
    <name type="scientific">Pseudodesulfovibrio sediminis</name>
    <dbReference type="NCBI Taxonomy" id="2810563"/>
    <lineage>
        <taxon>Bacteria</taxon>
        <taxon>Pseudomonadati</taxon>
        <taxon>Thermodesulfobacteriota</taxon>
        <taxon>Desulfovibrionia</taxon>
        <taxon>Desulfovibrionales</taxon>
        <taxon>Desulfovibrionaceae</taxon>
    </lineage>
</organism>